<dbReference type="AlphaFoldDB" id="A0A016WNX1"/>
<accession>A0A016WNX1</accession>
<protein>
    <submittedName>
        <fullName evidence="1">Uncharacterized protein</fullName>
    </submittedName>
</protein>
<name>A0A016WNX1_9BILA</name>
<dbReference type="EMBL" id="JARK01000188">
    <property type="protein sequence ID" value="EYC40957.1"/>
    <property type="molecule type" value="Genomic_DNA"/>
</dbReference>
<evidence type="ECO:0000313" key="2">
    <source>
        <dbReference type="Proteomes" id="UP000024635"/>
    </source>
</evidence>
<evidence type="ECO:0000313" key="1">
    <source>
        <dbReference type="EMBL" id="EYC40957.1"/>
    </source>
</evidence>
<reference evidence="2" key="1">
    <citation type="journal article" date="2015" name="Nat. Genet.">
        <title>The genome and transcriptome of the zoonotic hookworm Ancylostoma ceylanicum identify infection-specific gene families.</title>
        <authorList>
            <person name="Schwarz E.M."/>
            <person name="Hu Y."/>
            <person name="Antoshechkin I."/>
            <person name="Miller M.M."/>
            <person name="Sternberg P.W."/>
            <person name="Aroian R.V."/>
        </authorList>
    </citation>
    <scope>NUCLEOTIDE SEQUENCE</scope>
    <source>
        <strain evidence="2">HY135</strain>
    </source>
</reference>
<proteinExistence type="predicted"/>
<dbReference type="Proteomes" id="UP000024635">
    <property type="component" value="Unassembled WGS sequence"/>
</dbReference>
<keyword evidence="2" id="KW-1185">Reference proteome</keyword>
<sequence>MFCYLRRSVDYFSIRQSNHSLRHSRDKSRGRAQFKRHNTCASIPEVGGVLARACALSALAAALRARAAAAATPICLHLSRFQPASMG</sequence>
<gene>
    <name evidence="1" type="primary">Acey_s0588.g359</name>
    <name evidence="1" type="ORF">Y032_0588g359</name>
</gene>
<organism evidence="1 2">
    <name type="scientific">Ancylostoma ceylanicum</name>
    <dbReference type="NCBI Taxonomy" id="53326"/>
    <lineage>
        <taxon>Eukaryota</taxon>
        <taxon>Metazoa</taxon>
        <taxon>Ecdysozoa</taxon>
        <taxon>Nematoda</taxon>
        <taxon>Chromadorea</taxon>
        <taxon>Rhabditida</taxon>
        <taxon>Rhabditina</taxon>
        <taxon>Rhabditomorpha</taxon>
        <taxon>Strongyloidea</taxon>
        <taxon>Ancylostomatidae</taxon>
        <taxon>Ancylostomatinae</taxon>
        <taxon>Ancylostoma</taxon>
    </lineage>
</organism>
<comment type="caution">
    <text evidence="1">The sequence shown here is derived from an EMBL/GenBank/DDBJ whole genome shotgun (WGS) entry which is preliminary data.</text>
</comment>